<dbReference type="GO" id="GO:0006099">
    <property type="term" value="P:tricarboxylic acid cycle"/>
    <property type="evidence" value="ECO:0007669"/>
    <property type="project" value="UniProtKB-KW"/>
</dbReference>
<dbReference type="GO" id="GO:0006102">
    <property type="term" value="P:isocitrate metabolic process"/>
    <property type="evidence" value="ECO:0007669"/>
    <property type="project" value="TreeGrafter"/>
</dbReference>
<evidence type="ECO:0000256" key="2">
    <source>
        <dbReference type="ARBA" id="ARBA00007769"/>
    </source>
</evidence>
<dbReference type="FunFam" id="3.40.718.10:FF:000001">
    <property type="entry name" value="Isocitrate dehydrogenase [NAD] subunit, mitochondrial"/>
    <property type="match status" value="1"/>
</dbReference>
<proteinExistence type="inferred from homology"/>
<evidence type="ECO:0000313" key="8">
    <source>
        <dbReference type="WBParaSite" id="PgR007_g027_t01"/>
    </source>
</evidence>
<evidence type="ECO:0000256" key="1">
    <source>
        <dbReference type="ARBA" id="ARBA00004173"/>
    </source>
</evidence>
<name>A0A915AFM8_PARUN</name>
<dbReference type="PANTHER" id="PTHR11835">
    <property type="entry name" value="DECARBOXYLATING DEHYDROGENASES-ISOCITRATE, ISOPROPYLMALATE, TARTRATE"/>
    <property type="match status" value="1"/>
</dbReference>
<evidence type="ECO:0000313" key="9">
    <source>
        <dbReference type="WBParaSite" id="PgR007_g027_t02"/>
    </source>
</evidence>
<keyword evidence="5" id="KW-0496">Mitochondrion</keyword>
<dbReference type="NCBIfam" id="TIGR00175">
    <property type="entry name" value="mito_nad_idh"/>
    <property type="match status" value="1"/>
</dbReference>
<dbReference type="Pfam" id="PF00180">
    <property type="entry name" value="Iso_dh"/>
    <property type="match status" value="1"/>
</dbReference>
<dbReference type="Gene3D" id="3.40.718.10">
    <property type="entry name" value="Isopropylmalate Dehydrogenase"/>
    <property type="match status" value="1"/>
</dbReference>
<organism evidence="7 9">
    <name type="scientific">Parascaris univalens</name>
    <name type="common">Nematode worm</name>
    <dbReference type="NCBI Taxonomy" id="6257"/>
    <lineage>
        <taxon>Eukaryota</taxon>
        <taxon>Metazoa</taxon>
        <taxon>Ecdysozoa</taxon>
        <taxon>Nematoda</taxon>
        <taxon>Chromadorea</taxon>
        <taxon>Rhabditida</taxon>
        <taxon>Spirurina</taxon>
        <taxon>Ascaridomorpha</taxon>
        <taxon>Ascaridoidea</taxon>
        <taxon>Ascarididae</taxon>
        <taxon>Parascaris</taxon>
    </lineage>
</organism>
<keyword evidence="3" id="KW-0816">Tricarboxylic acid cycle</keyword>
<evidence type="ECO:0000256" key="5">
    <source>
        <dbReference type="ARBA" id="ARBA00023128"/>
    </source>
</evidence>
<dbReference type="InterPro" id="IPR024084">
    <property type="entry name" value="IsoPropMal-DH-like_dom"/>
</dbReference>
<dbReference type="InterPro" id="IPR004434">
    <property type="entry name" value="Isocitrate_DH_NAD"/>
</dbReference>
<keyword evidence="4" id="KW-0809">Transit peptide</keyword>
<comment type="similarity">
    <text evidence="2">Belongs to the isocitrate and isopropylmalate dehydrogenases family.</text>
</comment>
<dbReference type="WBParaSite" id="PgR007_g027_t01">
    <property type="protein sequence ID" value="PgR007_g027_t01"/>
    <property type="gene ID" value="PgR007_g027"/>
</dbReference>
<dbReference type="SMART" id="SM01329">
    <property type="entry name" value="Iso_dh"/>
    <property type="match status" value="1"/>
</dbReference>
<reference evidence="8 9" key="1">
    <citation type="submission" date="2022-11" db="UniProtKB">
        <authorList>
            <consortium name="WormBaseParasite"/>
        </authorList>
    </citation>
    <scope>IDENTIFICATION</scope>
</reference>
<dbReference type="WBParaSite" id="PgR007_g027_t02">
    <property type="protein sequence ID" value="PgR007_g027_t02"/>
    <property type="gene ID" value="PgR007_g027"/>
</dbReference>
<dbReference type="GO" id="GO:0005739">
    <property type="term" value="C:mitochondrion"/>
    <property type="evidence" value="ECO:0007669"/>
    <property type="project" value="UniProtKB-SubCell"/>
</dbReference>
<sequence length="465" mass="52127">MVQHCYSHLSYQRKSWYTRRQRRRFKHATMRAEVYVSSFSCSHCVERVAFQRTALHHCKLAKVDDVAGVCSMRCFGVCIPRARLRIDSRCATTSHTTKCAIEMHKFRSHVLPHRKDRVQLARYGGRQRVTMLTGDGIGPEMLAHVKNIFSFANVPVDFEEIPLSSNLASDDAIMDTAIMAIKRNGVAIKGNIETRFDDPQFKLRNVELRKRLDLYANVLHCISIPTIPTRHKGIDIVIVRENTEGEYSGLEHEARKGVVESLKIVTRNNIERIARFAFEYALSHGRKKVTAVHKANIQKLADGLFLYVCREVAESEYPQIKFESMIVDNASMQMVSRPQQFDVMLMPNLYGNIISSVGCGIVGGAGLVSGVNIGDKYAVFETGVRSAGTALTGKDIANPTAFIRAGLDMLRYLGLNKYADLISDALFIAITDRHVRTADMQGSAKSSDLVNAVIEIIGETRRKSI</sequence>
<keyword evidence="7" id="KW-1185">Reference proteome</keyword>
<evidence type="ECO:0000256" key="3">
    <source>
        <dbReference type="ARBA" id="ARBA00022532"/>
    </source>
</evidence>
<dbReference type="AlphaFoldDB" id="A0A915AFM8"/>
<feature type="domain" description="Isopropylmalate dehydrogenase-like" evidence="6">
    <location>
        <begin position="128"/>
        <end position="453"/>
    </location>
</feature>
<dbReference type="PANTHER" id="PTHR11835:SF60">
    <property type="entry name" value="ISOCITRATE DEHYDROGENASE [NAD] SUBUNIT, MITOCHONDRIAL"/>
    <property type="match status" value="1"/>
</dbReference>
<evidence type="ECO:0000256" key="4">
    <source>
        <dbReference type="ARBA" id="ARBA00022946"/>
    </source>
</evidence>
<evidence type="ECO:0000259" key="6">
    <source>
        <dbReference type="SMART" id="SM01329"/>
    </source>
</evidence>
<dbReference type="Proteomes" id="UP000887569">
    <property type="component" value="Unplaced"/>
</dbReference>
<comment type="subcellular location">
    <subcellularLocation>
        <location evidence="1">Mitochondrion</location>
    </subcellularLocation>
</comment>
<dbReference type="SUPFAM" id="SSF53659">
    <property type="entry name" value="Isocitrate/Isopropylmalate dehydrogenase-like"/>
    <property type="match status" value="1"/>
</dbReference>
<evidence type="ECO:0000313" key="7">
    <source>
        <dbReference type="Proteomes" id="UP000887569"/>
    </source>
</evidence>
<accession>A0A915AFM8</accession>
<protein>
    <submittedName>
        <fullName evidence="8 9">Isopropylmalate dehydrogenase-like domain-containing protein</fullName>
    </submittedName>
</protein>